<gene>
    <name evidence="2" type="ORF">H0235_014530</name>
</gene>
<evidence type="ECO:0000313" key="2">
    <source>
        <dbReference type="EMBL" id="KAF7406874.1"/>
    </source>
</evidence>
<dbReference type="EMBL" id="JACSDY010000015">
    <property type="protein sequence ID" value="KAF7406874.1"/>
    <property type="molecule type" value="Genomic_DNA"/>
</dbReference>
<dbReference type="Proteomes" id="UP000600918">
    <property type="component" value="Unassembled WGS sequence"/>
</dbReference>
<accession>A0A834KLA8</accession>
<feature type="region of interest" description="Disordered" evidence="1">
    <location>
        <begin position="137"/>
        <end position="166"/>
    </location>
</feature>
<proteinExistence type="predicted"/>
<evidence type="ECO:0000256" key="1">
    <source>
        <dbReference type="SAM" id="MobiDB-lite"/>
    </source>
</evidence>
<comment type="caution">
    <text evidence="2">The sequence shown here is derived from an EMBL/GenBank/DDBJ whole genome shotgun (WGS) entry which is preliminary data.</text>
</comment>
<organism evidence="2 3">
    <name type="scientific">Vespula pensylvanica</name>
    <name type="common">Western yellow jacket</name>
    <name type="synonym">Wasp</name>
    <dbReference type="NCBI Taxonomy" id="30213"/>
    <lineage>
        <taxon>Eukaryota</taxon>
        <taxon>Metazoa</taxon>
        <taxon>Ecdysozoa</taxon>
        <taxon>Arthropoda</taxon>
        <taxon>Hexapoda</taxon>
        <taxon>Insecta</taxon>
        <taxon>Pterygota</taxon>
        <taxon>Neoptera</taxon>
        <taxon>Endopterygota</taxon>
        <taxon>Hymenoptera</taxon>
        <taxon>Apocrita</taxon>
        <taxon>Aculeata</taxon>
        <taxon>Vespoidea</taxon>
        <taxon>Vespidae</taxon>
        <taxon>Vespinae</taxon>
        <taxon>Vespula</taxon>
    </lineage>
</organism>
<reference evidence="2" key="1">
    <citation type="journal article" date="2020" name="G3 (Bethesda)">
        <title>High-Quality Assemblies for Three Invasive Social Wasps from the &lt;i&gt;Vespula&lt;/i&gt; Genus.</title>
        <authorList>
            <person name="Harrop T.W.R."/>
            <person name="Guhlin J."/>
            <person name="McLaughlin G.M."/>
            <person name="Permina E."/>
            <person name="Stockwell P."/>
            <person name="Gilligan J."/>
            <person name="Le Lec M.F."/>
            <person name="Gruber M.A.M."/>
            <person name="Quinn O."/>
            <person name="Lovegrove M."/>
            <person name="Duncan E.J."/>
            <person name="Remnant E.J."/>
            <person name="Van Eeckhoven J."/>
            <person name="Graham B."/>
            <person name="Knapp R.A."/>
            <person name="Langford K.W."/>
            <person name="Kronenberg Z."/>
            <person name="Press M.O."/>
            <person name="Eacker S.M."/>
            <person name="Wilson-Rankin E.E."/>
            <person name="Purcell J."/>
            <person name="Lester P.J."/>
            <person name="Dearden P.K."/>
        </authorList>
    </citation>
    <scope>NUCLEOTIDE SEQUENCE</scope>
    <source>
        <strain evidence="2">Volc-1</strain>
    </source>
</reference>
<keyword evidence="3" id="KW-1185">Reference proteome</keyword>
<protein>
    <submittedName>
        <fullName evidence="2">Uncharacterized protein</fullName>
    </submittedName>
</protein>
<dbReference type="AlphaFoldDB" id="A0A834KLA8"/>
<evidence type="ECO:0000313" key="3">
    <source>
        <dbReference type="Proteomes" id="UP000600918"/>
    </source>
</evidence>
<name>A0A834KLA8_VESPE</name>
<sequence>MAGVARPVVVVGNQGQCSKTTSTCHRTRTLDIGLTVQPLELKHRYDNFHQASHSGVGYEVSVEVEVKVVIKVVEERKKTSTGRISEQSEISRYATPCNNSNAHWMDGLAVLELTTNQSGDVTACKGQLNRCTANYHLSRDRPRSNVREEKGEREKERQKEDKDETSHVNIHFLKGKKVEKERKQKMHRADRECENVEEGAAADGHEALLHWPNPTDAKTFGSRYISWWRRKFVDREPVDQVGTKRP</sequence>